<evidence type="ECO:0000256" key="10">
    <source>
        <dbReference type="ARBA" id="ARBA00048312"/>
    </source>
</evidence>
<reference evidence="15" key="3">
    <citation type="submission" date="2025-09" db="UniProtKB">
        <authorList>
            <consortium name="Ensembl"/>
        </authorList>
    </citation>
    <scope>IDENTIFICATION</scope>
</reference>
<dbReference type="FunFam" id="1.10.510.10:FF:000624">
    <property type="entry name" value="Mitogen-activated protein kinase"/>
    <property type="match status" value="1"/>
</dbReference>
<comment type="catalytic activity">
    <reaction evidence="10">
        <text>L-seryl-[protein] + ATP = O-phospho-L-seryl-[protein] + ADP + H(+)</text>
        <dbReference type="Rhea" id="RHEA:17989"/>
        <dbReference type="Rhea" id="RHEA-COMP:9863"/>
        <dbReference type="Rhea" id="RHEA-COMP:11604"/>
        <dbReference type="ChEBI" id="CHEBI:15378"/>
        <dbReference type="ChEBI" id="CHEBI:29999"/>
        <dbReference type="ChEBI" id="CHEBI:30616"/>
        <dbReference type="ChEBI" id="CHEBI:83421"/>
        <dbReference type="ChEBI" id="CHEBI:456216"/>
        <dbReference type="EC" id="2.7.11.24"/>
    </reaction>
</comment>
<dbReference type="GO" id="GO:0004693">
    <property type="term" value="F:cyclin-dependent protein serine/threonine kinase activity"/>
    <property type="evidence" value="ECO:0007669"/>
    <property type="project" value="UniProtKB-EC"/>
</dbReference>
<dbReference type="PANTHER" id="PTHR24056:SF164">
    <property type="entry name" value="CYCLIN-DEPENDENT KINASE 21"/>
    <property type="match status" value="1"/>
</dbReference>
<evidence type="ECO:0000256" key="9">
    <source>
        <dbReference type="ARBA" id="ARBA00047811"/>
    </source>
</evidence>
<dbReference type="Pfam" id="PF00069">
    <property type="entry name" value="Pkinase"/>
    <property type="match status" value="1"/>
</dbReference>
<comment type="catalytic activity">
    <reaction evidence="11">
        <text>L-seryl-[protein] + ATP = O-phospho-L-seryl-[protein] + ADP + H(+)</text>
        <dbReference type="Rhea" id="RHEA:17989"/>
        <dbReference type="Rhea" id="RHEA-COMP:9863"/>
        <dbReference type="Rhea" id="RHEA-COMP:11604"/>
        <dbReference type="ChEBI" id="CHEBI:15378"/>
        <dbReference type="ChEBI" id="CHEBI:29999"/>
        <dbReference type="ChEBI" id="CHEBI:30616"/>
        <dbReference type="ChEBI" id="CHEBI:83421"/>
        <dbReference type="ChEBI" id="CHEBI:456216"/>
        <dbReference type="EC" id="2.7.11.22"/>
    </reaction>
</comment>
<dbReference type="GeneTree" id="ENSGT00940000166962"/>
<evidence type="ECO:0000256" key="4">
    <source>
        <dbReference type="ARBA" id="ARBA00022679"/>
    </source>
</evidence>
<reference evidence="15 16" key="1">
    <citation type="submission" date="2020-06" db="EMBL/GenBank/DDBJ databases">
        <authorList>
            <consortium name="Wellcome Sanger Institute Data Sharing"/>
        </authorList>
    </citation>
    <scope>NUCLEOTIDE SEQUENCE [LARGE SCALE GENOMIC DNA]</scope>
</reference>
<dbReference type="InterPro" id="IPR008271">
    <property type="entry name" value="Ser/Thr_kinase_AS"/>
</dbReference>
<feature type="binding site" evidence="12">
    <location>
        <position position="38"/>
    </location>
    <ligand>
        <name>ATP</name>
        <dbReference type="ChEBI" id="CHEBI:30616"/>
    </ligand>
</feature>
<keyword evidence="3 13" id="KW-0723">Serine/threonine-protein kinase</keyword>
<evidence type="ECO:0000256" key="8">
    <source>
        <dbReference type="ARBA" id="ARBA00047592"/>
    </source>
</evidence>
<accession>A0AAY4CKC7</accession>
<comment type="catalytic activity">
    <reaction evidence="9">
        <text>L-threonyl-[protein] + ATP = O-phospho-L-threonyl-[protein] + ADP + H(+)</text>
        <dbReference type="Rhea" id="RHEA:46608"/>
        <dbReference type="Rhea" id="RHEA-COMP:11060"/>
        <dbReference type="Rhea" id="RHEA-COMP:11605"/>
        <dbReference type="ChEBI" id="CHEBI:15378"/>
        <dbReference type="ChEBI" id="CHEBI:30013"/>
        <dbReference type="ChEBI" id="CHEBI:30616"/>
        <dbReference type="ChEBI" id="CHEBI:61977"/>
        <dbReference type="ChEBI" id="CHEBI:456216"/>
        <dbReference type="EC" id="2.7.11.22"/>
    </reaction>
</comment>
<sequence length="302" mass="33912">MDGRPDYEILAEIGEGSYGQVFKARETGQQQRLVAVKKMKLPAEQRASGDAGIPAFMVREVALLRRLEAFRHPNIIRMLDVSVCVRDQALDMTVVFEYIDQDLAAFLHSASQTGLSRDKIRDVTRQLLSGLDFLHSNMVVHRDLKPDNVLISSRGVVKITDLGLARIYTYNIALTPTVVTLWYRAPEVLLRSIYMSSVDIWSAGCIFAELYLLSKRPGWLGHVTRPLTSASQKFLEFSPAKRITASQALRGDCVVFTAPRLKAKLGVLVPYRRFMNRNRSNGHEVQPRAVTVALFISQSGCF</sequence>
<feature type="domain" description="Protein kinase" evidence="14">
    <location>
        <begin position="7"/>
        <end position="261"/>
    </location>
</feature>
<dbReference type="Ensembl" id="ENSDCDT00010041595.1">
    <property type="protein sequence ID" value="ENSDCDP00010033578.1"/>
    <property type="gene ID" value="ENSDCDG00010021400.1"/>
</dbReference>
<dbReference type="InterPro" id="IPR000719">
    <property type="entry name" value="Prot_kinase_dom"/>
</dbReference>
<dbReference type="PROSITE" id="PS00108">
    <property type="entry name" value="PROTEIN_KINASE_ST"/>
    <property type="match status" value="1"/>
</dbReference>
<proteinExistence type="inferred from homology"/>
<name>A0AAY4CKC7_9TELE</name>
<dbReference type="Proteomes" id="UP000694580">
    <property type="component" value="Chromosome 7"/>
</dbReference>
<dbReference type="FunFam" id="3.30.200.20:FF:000124">
    <property type="entry name" value="Cyclin-dependent kinase 4"/>
    <property type="match status" value="1"/>
</dbReference>
<dbReference type="GO" id="GO:0005737">
    <property type="term" value="C:cytoplasm"/>
    <property type="evidence" value="ECO:0007669"/>
    <property type="project" value="TreeGrafter"/>
</dbReference>
<dbReference type="GO" id="GO:0000082">
    <property type="term" value="P:G1/S transition of mitotic cell cycle"/>
    <property type="evidence" value="ECO:0007669"/>
    <property type="project" value="TreeGrafter"/>
</dbReference>
<evidence type="ECO:0000313" key="16">
    <source>
        <dbReference type="Proteomes" id="UP000694580"/>
    </source>
</evidence>
<evidence type="ECO:0000256" key="2">
    <source>
        <dbReference type="ARBA" id="ARBA00008832"/>
    </source>
</evidence>
<dbReference type="GO" id="GO:0030332">
    <property type="term" value="F:cyclin binding"/>
    <property type="evidence" value="ECO:0007669"/>
    <property type="project" value="TreeGrafter"/>
</dbReference>
<dbReference type="GO" id="GO:0005634">
    <property type="term" value="C:nucleus"/>
    <property type="evidence" value="ECO:0007669"/>
    <property type="project" value="TreeGrafter"/>
</dbReference>
<comment type="similarity">
    <text evidence="1">Belongs to the protein kinase superfamily. CMGC Ser/Thr protein kinase family. CDC2/CDKX subfamily.</text>
</comment>
<dbReference type="PROSITE" id="PS50011">
    <property type="entry name" value="PROTEIN_KINASE_DOM"/>
    <property type="match status" value="1"/>
</dbReference>
<dbReference type="AlphaFoldDB" id="A0AAY4CKC7"/>
<evidence type="ECO:0000259" key="14">
    <source>
        <dbReference type="PROSITE" id="PS50011"/>
    </source>
</evidence>
<comment type="catalytic activity">
    <reaction evidence="8">
        <text>L-threonyl-[protein] + ATP = O-phospho-L-threonyl-[protein] + ADP + H(+)</text>
        <dbReference type="Rhea" id="RHEA:46608"/>
        <dbReference type="Rhea" id="RHEA-COMP:11060"/>
        <dbReference type="Rhea" id="RHEA-COMP:11605"/>
        <dbReference type="ChEBI" id="CHEBI:15378"/>
        <dbReference type="ChEBI" id="CHEBI:30013"/>
        <dbReference type="ChEBI" id="CHEBI:30616"/>
        <dbReference type="ChEBI" id="CHEBI:61977"/>
        <dbReference type="ChEBI" id="CHEBI:456216"/>
        <dbReference type="EC" id="2.7.11.24"/>
    </reaction>
</comment>
<evidence type="ECO:0000256" key="13">
    <source>
        <dbReference type="RuleBase" id="RU000304"/>
    </source>
</evidence>
<reference evidence="15" key="2">
    <citation type="submission" date="2025-08" db="UniProtKB">
        <authorList>
            <consortium name="Ensembl"/>
        </authorList>
    </citation>
    <scope>IDENTIFICATION</scope>
</reference>
<evidence type="ECO:0000256" key="7">
    <source>
        <dbReference type="ARBA" id="ARBA00022840"/>
    </source>
</evidence>
<keyword evidence="7 12" id="KW-0067">ATP-binding</keyword>
<dbReference type="SMART" id="SM00220">
    <property type="entry name" value="S_TKc"/>
    <property type="match status" value="1"/>
</dbReference>
<evidence type="ECO:0000256" key="5">
    <source>
        <dbReference type="ARBA" id="ARBA00022741"/>
    </source>
</evidence>
<dbReference type="Gene3D" id="1.10.510.10">
    <property type="entry name" value="Transferase(Phosphotransferase) domain 1"/>
    <property type="match status" value="1"/>
</dbReference>
<dbReference type="SUPFAM" id="SSF56112">
    <property type="entry name" value="Protein kinase-like (PK-like)"/>
    <property type="match status" value="1"/>
</dbReference>
<dbReference type="GO" id="GO:0000307">
    <property type="term" value="C:cyclin-dependent protein kinase holoenzyme complex"/>
    <property type="evidence" value="ECO:0007669"/>
    <property type="project" value="TreeGrafter"/>
</dbReference>
<evidence type="ECO:0000256" key="11">
    <source>
        <dbReference type="ARBA" id="ARBA00048367"/>
    </source>
</evidence>
<evidence type="ECO:0000256" key="3">
    <source>
        <dbReference type="ARBA" id="ARBA00022527"/>
    </source>
</evidence>
<evidence type="ECO:0000256" key="6">
    <source>
        <dbReference type="ARBA" id="ARBA00022777"/>
    </source>
</evidence>
<dbReference type="InterPro" id="IPR011009">
    <property type="entry name" value="Kinase-like_dom_sf"/>
</dbReference>
<evidence type="ECO:0000313" key="15">
    <source>
        <dbReference type="Ensembl" id="ENSDCDP00010033578.1"/>
    </source>
</evidence>
<keyword evidence="6" id="KW-0418">Kinase</keyword>
<dbReference type="GO" id="GO:0010389">
    <property type="term" value="P:regulation of G2/M transition of mitotic cell cycle"/>
    <property type="evidence" value="ECO:0007669"/>
    <property type="project" value="TreeGrafter"/>
</dbReference>
<dbReference type="PANTHER" id="PTHR24056">
    <property type="entry name" value="CELL DIVISION PROTEIN KINASE"/>
    <property type="match status" value="1"/>
</dbReference>
<dbReference type="PROSITE" id="PS00107">
    <property type="entry name" value="PROTEIN_KINASE_ATP"/>
    <property type="match status" value="1"/>
</dbReference>
<dbReference type="InterPro" id="IPR017441">
    <property type="entry name" value="Protein_kinase_ATP_BS"/>
</dbReference>
<dbReference type="Gene3D" id="3.30.200.20">
    <property type="entry name" value="Phosphorylase Kinase, domain 1"/>
    <property type="match status" value="1"/>
</dbReference>
<organism evidence="15 16">
    <name type="scientific">Denticeps clupeoides</name>
    <name type="common">denticle herring</name>
    <dbReference type="NCBI Taxonomy" id="299321"/>
    <lineage>
        <taxon>Eukaryota</taxon>
        <taxon>Metazoa</taxon>
        <taxon>Chordata</taxon>
        <taxon>Craniata</taxon>
        <taxon>Vertebrata</taxon>
        <taxon>Euteleostomi</taxon>
        <taxon>Actinopterygii</taxon>
        <taxon>Neopterygii</taxon>
        <taxon>Teleostei</taxon>
        <taxon>Clupei</taxon>
        <taxon>Clupeiformes</taxon>
        <taxon>Denticipitoidei</taxon>
        <taxon>Denticipitidae</taxon>
        <taxon>Denticeps</taxon>
    </lineage>
</organism>
<keyword evidence="4" id="KW-0808">Transferase</keyword>
<evidence type="ECO:0000256" key="1">
    <source>
        <dbReference type="ARBA" id="ARBA00006485"/>
    </source>
</evidence>
<dbReference type="GO" id="GO:0010468">
    <property type="term" value="P:regulation of gene expression"/>
    <property type="evidence" value="ECO:0007669"/>
    <property type="project" value="TreeGrafter"/>
</dbReference>
<keyword evidence="5 12" id="KW-0547">Nucleotide-binding</keyword>
<dbReference type="InterPro" id="IPR050108">
    <property type="entry name" value="CDK"/>
</dbReference>
<keyword evidence="16" id="KW-1185">Reference proteome</keyword>
<evidence type="ECO:0000256" key="12">
    <source>
        <dbReference type="PROSITE-ProRule" id="PRU10141"/>
    </source>
</evidence>
<dbReference type="GO" id="GO:0004707">
    <property type="term" value="F:MAP kinase activity"/>
    <property type="evidence" value="ECO:0007669"/>
    <property type="project" value="UniProtKB-EC"/>
</dbReference>
<dbReference type="GO" id="GO:0005524">
    <property type="term" value="F:ATP binding"/>
    <property type="evidence" value="ECO:0007669"/>
    <property type="project" value="UniProtKB-UniRule"/>
</dbReference>
<comment type="similarity">
    <text evidence="2">Belongs to the protein kinase superfamily. CMGC Ser/Thr protein kinase family. MAP kinase subfamily.</text>
</comment>
<protein>
    <recommendedName>
        <fullName evidence="14">Protein kinase domain-containing protein</fullName>
    </recommendedName>
</protein>